<evidence type="ECO:0000313" key="1">
    <source>
        <dbReference type="EMBL" id="KAJ7714287.1"/>
    </source>
</evidence>
<sequence>MSPLVCMSRNIVYVFEGSARHLRTVLLPNELVLLILYFALPKAKTVESLALMQFHRLSLLGVCRQWRNCVVGTPAFWDAVYIPWPACSSVVHTWSQRSDLNALRIHIDFTRAHGADFRLCFRQLESMLHRCWLLSLTVDFETSAGPLYSAFATSTFPLLKRLLLQAPTISHSTNFITMTPFVSVIQSMYLSSCPIQWNTSAVFVALTTLAISNTTMSYAPARNDFATLCKGAPALVRLSFVNVRCMNTGTNVGWFPYAKLVHLRHLRVSFLPGVDGNHMALQLVCLDAPNLSTLYLDADPNHLHQMVVDRPRFLEHTKELRLNLRSSQCHLNGFFDLLPALIRLDILHRHTPIFKALAPHNGLPGLCPLLQTMSVDCGPDLAHHFLFRRLLGGIPLLRLYYKETDSGVWAAWINGQPAKLDKLTVENWNGYCDDAWSQRSMHIVENSTY</sequence>
<proteinExistence type="predicted"/>
<comment type="caution">
    <text evidence="1">The sequence shown here is derived from an EMBL/GenBank/DDBJ whole genome shotgun (WGS) entry which is preliminary data.</text>
</comment>
<keyword evidence="2" id="KW-1185">Reference proteome</keyword>
<accession>A0AAD7H863</accession>
<reference evidence="1" key="1">
    <citation type="submission" date="2023-03" db="EMBL/GenBank/DDBJ databases">
        <title>Massive genome expansion in bonnet fungi (Mycena s.s.) driven by repeated elements and novel gene families across ecological guilds.</title>
        <authorList>
            <consortium name="Lawrence Berkeley National Laboratory"/>
            <person name="Harder C.B."/>
            <person name="Miyauchi S."/>
            <person name="Viragh M."/>
            <person name="Kuo A."/>
            <person name="Thoen E."/>
            <person name="Andreopoulos B."/>
            <person name="Lu D."/>
            <person name="Skrede I."/>
            <person name="Drula E."/>
            <person name="Henrissat B."/>
            <person name="Morin E."/>
            <person name="Kohler A."/>
            <person name="Barry K."/>
            <person name="LaButti K."/>
            <person name="Morin E."/>
            <person name="Salamov A."/>
            <person name="Lipzen A."/>
            <person name="Mereny Z."/>
            <person name="Hegedus B."/>
            <person name="Baldrian P."/>
            <person name="Stursova M."/>
            <person name="Weitz H."/>
            <person name="Taylor A."/>
            <person name="Grigoriev I.V."/>
            <person name="Nagy L.G."/>
            <person name="Martin F."/>
            <person name="Kauserud H."/>
        </authorList>
    </citation>
    <scope>NUCLEOTIDE SEQUENCE</scope>
    <source>
        <strain evidence="1">CBHHK182m</strain>
    </source>
</reference>
<dbReference type="SUPFAM" id="SSF52047">
    <property type="entry name" value="RNI-like"/>
    <property type="match status" value="1"/>
</dbReference>
<evidence type="ECO:0000313" key="2">
    <source>
        <dbReference type="Proteomes" id="UP001215598"/>
    </source>
</evidence>
<dbReference type="AlphaFoldDB" id="A0AAD7H863"/>
<name>A0AAD7H863_9AGAR</name>
<gene>
    <name evidence="1" type="ORF">B0H16DRAFT_1742759</name>
</gene>
<organism evidence="1 2">
    <name type="scientific">Mycena metata</name>
    <dbReference type="NCBI Taxonomy" id="1033252"/>
    <lineage>
        <taxon>Eukaryota</taxon>
        <taxon>Fungi</taxon>
        <taxon>Dikarya</taxon>
        <taxon>Basidiomycota</taxon>
        <taxon>Agaricomycotina</taxon>
        <taxon>Agaricomycetes</taxon>
        <taxon>Agaricomycetidae</taxon>
        <taxon>Agaricales</taxon>
        <taxon>Marasmiineae</taxon>
        <taxon>Mycenaceae</taxon>
        <taxon>Mycena</taxon>
    </lineage>
</organism>
<evidence type="ECO:0008006" key="3">
    <source>
        <dbReference type="Google" id="ProtNLM"/>
    </source>
</evidence>
<protein>
    <recommendedName>
        <fullName evidence="3">F-box domain-containing protein</fullName>
    </recommendedName>
</protein>
<dbReference type="EMBL" id="JARKIB010000328">
    <property type="protein sequence ID" value="KAJ7714287.1"/>
    <property type="molecule type" value="Genomic_DNA"/>
</dbReference>
<dbReference type="Proteomes" id="UP001215598">
    <property type="component" value="Unassembled WGS sequence"/>
</dbReference>